<keyword evidence="2" id="KW-0614">Plasmid</keyword>
<evidence type="ECO:0000313" key="2">
    <source>
        <dbReference type="EMBL" id="QHZ54006.1"/>
    </source>
</evidence>
<gene>
    <name evidence="2" type="ORF">ERICV_05022</name>
</gene>
<reference evidence="2 3" key="1">
    <citation type="journal article" date="2020" name="Int. J. Med. Microbiol.">
        <title>Discovery of Paenibacillus larvae ERIC V: Phenotypic and genomic comparison to genotypes ERIC I-IV reveal different inventories of virulence factors which correlate with epidemiological prevalences of American Foulbrood.</title>
        <authorList>
            <person name="Beims H."/>
            <person name="Bunk B."/>
            <person name="Erler S."/>
            <person name="Mohr K.I."/>
            <person name="Sproer C."/>
            <person name="Pradella S."/>
            <person name="Gunther G."/>
            <person name="Rohde M."/>
            <person name="von der Ohe W."/>
            <person name="Steinert M."/>
        </authorList>
    </citation>
    <scope>NUCLEOTIDE SEQUENCE [LARGE SCALE GENOMIC DNA]</scope>
    <source>
        <strain evidence="2">Eric_V</strain>
        <plasmid evidence="2">unnamed1</plasmid>
    </source>
</reference>
<feature type="transmembrane region" description="Helical" evidence="1">
    <location>
        <begin position="6"/>
        <end position="24"/>
    </location>
</feature>
<name>A0A6C0R0X4_9BACL</name>
<keyword evidence="1" id="KW-0812">Transmembrane</keyword>
<protein>
    <submittedName>
        <fullName evidence="2">Uncharacterized protein</fullName>
    </submittedName>
</protein>
<organism evidence="2 3">
    <name type="scientific">Paenibacillus larvae subsp. larvae</name>
    <dbReference type="NCBI Taxonomy" id="147375"/>
    <lineage>
        <taxon>Bacteria</taxon>
        <taxon>Bacillati</taxon>
        <taxon>Bacillota</taxon>
        <taxon>Bacilli</taxon>
        <taxon>Bacillales</taxon>
        <taxon>Paenibacillaceae</taxon>
        <taxon>Paenibacillus</taxon>
    </lineage>
</organism>
<proteinExistence type="predicted"/>
<dbReference type="AlphaFoldDB" id="A0A6C0R0X4"/>
<dbReference type="Proteomes" id="UP000464330">
    <property type="component" value="Plasmid unnamed1"/>
</dbReference>
<evidence type="ECO:0000313" key="3">
    <source>
        <dbReference type="Proteomes" id="UP000464330"/>
    </source>
</evidence>
<keyword evidence="1" id="KW-0472">Membrane</keyword>
<keyword evidence="1" id="KW-1133">Transmembrane helix</keyword>
<geneLocation type="plasmid" evidence="2 3">
    <name>unnamed1</name>
</geneLocation>
<accession>A0A6C0R0X4</accession>
<dbReference type="EMBL" id="CP019718">
    <property type="protein sequence ID" value="QHZ54006.1"/>
    <property type="molecule type" value="Genomic_DNA"/>
</dbReference>
<evidence type="ECO:0000256" key="1">
    <source>
        <dbReference type="SAM" id="Phobius"/>
    </source>
</evidence>
<sequence length="63" mass="7120" precursor="true">MIPVTIVVTLIICVTVLSVTAMVCKTISIIYRKECEDVAYNKSFPAAHTFTEYYNKTDGVNDW</sequence>
<dbReference type="RefSeq" id="WP_172423950.1">
    <property type="nucleotide sequence ID" value="NZ_CP019718.1"/>
</dbReference>